<feature type="region of interest" description="Disordered" evidence="1">
    <location>
        <begin position="253"/>
        <end position="283"/>
    </location>
</feature>
<reference evidence="2 3" key="1">
    <citation type="submission" date="2015-10" db="EMBL/GenBank/DDBJ databases">
        <title>Full genome of DAOMC 229536 Phialocephala scopiformis, a fungal endophyte of spruce producing the potent anti-insectan compound rugulosin.</title>
        <authorList>
            <consortium name="DOE Joint Genome Institute"/>
            <person name="Walker A.K."/>
            <person name="Frasz S.L."/>
            <person name="Seifert K.A."/>
            <person name="Miller J.D."/>
            <person name="Mondo S.J."/>
            <person name="Labutti K."/>
            <person name="Lipzen A."/>
            <person name="Dockter R."/>
            <person name="Kennedy M."/>
            <person name="Grigoriev I.V."/>
            <person name="Spatafora J.W."/>
        </authorList>
    </citation>
    <scope>NUCLEOTIDE SEQUENCE [LARGE SCALE GENOMIC DNA]</scope>
    <source>
        <strain evidence="2 3">CBS 120377</strain>
    </source>
</reference>
<dbReference type="Proteomes" id="UP000070700">
    <property type="component" value="Unassembled WGS sequence"/>
</dbReference>
<accession>A0A194X4G0</accession>
<name>A0A194X4G0_MOLSC</name>
<dbReference type="GeneID" id="28830954"/>
<organism evidence="2 3">
    <name type="scientific">Mollisia scopiformis</name>
    <name type="common">Conifer needle endophyte fungus</name>
    <name type="synonym">Phialocephala scopiformis</name>
    <dbReference type="NCBI Taxonomy" id="149040"/>
    <lineage>
        <taxon>Eukaryota</taxon>
        <taxon>Fungi</taxon>
        <taxon>Dikarya</taxon>
        <taxon>Ascomycota</taxon>
        <taxon>Pezizomycotina</taxon>
        <taxon>Leotiomycetes</taxon>
        <taxon>Helotiales</taxon>
        <taxon>Mollisiaceae</taxon>
        <taxon>Mollisia</taxon>
    </lineage>
</organism>
<evidence type="ECO:0000256" key="1">
    <source>
        <dbReference type="SAM" id="MobiDB-lite"/>
    </source>
</evidence>
<sequence>MNDNIAPFDKTQIALSTMANANLREPDTTANRVQLVKPTESAAIDSLPKNAYCQHICFYGGLATTRCGNHDVGTYLEGTPVSIESLLRSLKKLPEVIRDQIYDLVAFPDFEESVPTIWLFQDSRIVAPERRRYGTSKQDIATLLNKTGVWGNYPEARPCHLEGFAQALHDIQKSQTVASASAASCLQDFLEFLGDRMVVQIDNLLMTPDDICWSTIRKLQALQYLKSIKPYIGHIKHVSLEFAIQEEGFHKGQGSKAQSRKIGPAAHSKSLKFANSSANASRT</sequence>
<dbReference type="KEGG" id="psco:LY89DRAFT_751592"/>
<proteinExistence type="predicted"/>
<dbReference type="AlphaFoldDB" id="A0A194X4G0"/>
<protein>
    <submittedName>
        <fullName evidence="2">Uncharacterized protein</fullName>
    </submittedName>
</protein>
<evidence type="ECO:0000313" key="3">
    <source>
        <dbReference type="Proteomes" id="UP000070700"/>
    </source>
</evidence>
<evidence type="ECO:0000313" key="2">
    <source>
        <dbReference type="EMBL" id="KUJ14939.1"/>
    </source>
</evidence>
<dbReference type="EMBL" id="KQ947419">
    <property type="protein sequence ID" value="KUJ14939.1"/>
    <property type="molecule type" value="Genomic_DNA"/>
</dbReference>
<feature type="compositionally biased region" description="Polar residues" evidence="1">
    <location>
        <begin position="273"/>
        <end position="283"/>
    </location>
</feature>
<keyword evidence="3" id="KW-1185">Reference proteome</keyword>
<dbReference type="InParanoid" id="A0A194X4G0"/>
<gene>
    <name evidence="2" type="ORF">LY89DRAFT_751592</name>
</gene>
<dbReference type="RefSeq" id="XP_018069294.1">
    <property type="nucleotide sequence ID" value="XM_018221228.1"/>
</dbReference>